<sequence length="436" mass="49886">MYVCIFFYEDRSLSVLPRNDKNLTFEEFREGEQCSMKWLGRKVYNGTILRIDEDLDFLDRWSKKANNVVLKKAKALGTEELVDKLMSFSFSNVSGDSKRQRTETSRAKESKEQDEEMSPKKRKGKDKGPQKTKTGKHCSEPSLVEPNEMEKKNAEGEVKSTKKTTMEKEKSNSEAKSLKNPSKEKEKKDAEASAALNSSMEIFSMASQFTPMSETWTLCTAAQETSNEDVDFTHVQLPTTDYCRPQAQTIPMYDDSHRDYSNVHNVVDPVYATLPLEPKEYTSSSEPSPKTIKTLRGILDPDFQSYIRDLLKKIDDKRYQYVKLMEKSEVTVEKIALKKAISLAKKSQNPGYALCRKILPLLFTIEEMARSRGQGIMKAKEGDFRPALDTEKIQTLKDYIPSWCKTNGFSIPSEAKINEGITERIAYSRRLLKQPK</sequence>
<dbReference type="PROSITE" id="PS51457">
    <property type="entry name" value="BEN"/>
    <property type="match status" value="1"/>
</dbReference>
<feature type="domain" description="BEN" evidence="2">
    <location>
        <begin position="327"/>
        <end position="432"/>
    </location>
</feature>
<feature type="compositionally biased region" description="Basic and acidic residues" evidence="1">
    <location>
        <begin position="148"/>
        <end position="191"/>
    </location>
</feature>
<accession>A0AA89BLD1</accession>
<feature type="compositionally biased region" description="Basic and acidic residues" evidence="1">
    <location>
        <begin position="96"/>
        <end position="111"/>
    </location>
</feature>
<dbReference type="InterPro" id="IPR018379">
    <property type="entry name" value="BEN_domain"/>
</dbReference>
<keyword evidence="4" id="KW-1185">Reference proteome</keyword>
<comment type="caution">
    <text evidence="3">The sequence shown here is derived from an EMBL/GenBank/DDBJ whole genome shotgun (WGS) entry which is preliminary data.</text>
</comment>
<evidence type="ECO:0000259" key="2">
    <source>
        <dbReference type="PROSITE" id="PS51457"/>
    </source>
</evidence>
<name>A0AA89BLD1_PINIB</name>
<dbReference type="Proteomes" id="UP001186944">
    <property type="component" value="Unassembled WGS sequence"/>
</dbReference>
<gene>
    <name evidence="3" type="ORF">FSP39_024230</name>
</gene>
<dbReference type="GO" id="GO:0003677">
    <property type="term" value="F:DNA binding"/>
    <property type="evidence" value="ECO:0007669"/>
    <property type="project" value="InterPro"/>
</dbReference>
<evidence type="ECO:0000313" key="3">
    <source>
        <dbReference type="EMBL" id="KAK3086833.1"/>
    </source>
</evidence>
<evidence type="ECO:0000313" key="4">
    <source>
        <dbReference type="Proteomes" id="UP001186944"/>
    </source>
</evidence>
<dbReference type="AlphaFoldDB" id="A0AA89BLD1"/>
<organism evidence="3 4">
    <name type="scientific">Pinctada imbricata</name>
    <name type="common">Atlantic pearl-oyster</name>
    <name type="synonym">Pinctada martensii</name>
    <dbReference type="NCBI Taxonomy" id="66713"/>
    <lineage>
        <taxon>Eukaryota</taxon>
        <taxon>Metazoa</taxon>
        <taxon>Spiralia</taxon>
        <taxon>Lophotrochozoa</taxon>
        <taxon>Mollusca</taxon>
        <taxon>Bivalvia</taxon>
        <taxon>Autobranchia</taxon>
        <taxon>Pteriomorphia</taxon>
        <taxon>Pterioida</taxon>
        <taxon>Pterioidea</taxon>
        <taxon>Pteriidae</taxon>
        <taxon>Pinctada</taxon>
    </lineage>
</organism>
<feature type="region of interest" description="Disordered" evidence="1">
    <location>
        <begin position="92"/>
        <end position="193"/>
    </location>
</feature>
<protein>
    <recommendedName>
        <fullName evidence="2">BEN domain-containing protein</fullName>
    </recommendedName>
</protein>
<dbReference type="EMBL" id="VSWD01000012">
    <property type="protein sequence ID" value="KAK3086833.1"/>
    <property type="molecule type" value="Genomic_DNA"/>
</dbReference>
<reference evidence="3" key="1">
    <citation type="submission" date="2019-08" db="EMBL/GenBank/DDBJ databases">
        <title>The improved chromosome-level genome for the pearl oyster Pinctada fucata martensii using PacBio sequencing and Hi-C.</title>
        <authorList>
            <person name="Zheng Z."/>
        </authorList>
    </citation>
    <scope>NUCLEOTIDE SEQUENCE</scope>
    <source>
        <strain evidence="3">ZZ-2019</strain>
        <tissue evidence="3">Adductor muscle</tissue>
    </source>
</reference>
<proteinExistence type="predicted"/>
<evidence type="ECO:0000256" key="1">
    <source>
        <dbReference type="SAM" id="MobiDB-lite"/>
    </source>
</evidence>